<dbReference type="EMBL" id="BPLR01001484">
    <property type="protein sequence ID" value="GIZ02641.1"/>
    <property type="molecule type" value="Genomic_DNA"/>
</dbReference>
<evidence type="ECO:0000313" key="1">
    <source>
        <dbReference type="EMBL" id="GIZ02641.1"/>
    </source>
</evidence>
<protein>
    <recommendedName>
        <fullName evidence="3">Ribosomal protein S18</fullName>
    </recommendedName>
</protein>
<evidence type="ECO:0000313" key="2">
    <source>
        <dbReference type="Proteomes" id="UP001054945"/>
    </source>
</evidence>
<sequence length="127" mass="14768">MRKTLLPVSTNVINSRPNIQVSAQRKTNSFPTRATQREIATPTSITTYNSTRSLDFAKMNHGSLLCSTPNSLSLSLQNILDKEFVLRKENIPFFEQRTLTKRRRLKATIKLLLPQYMQQFRSWARRI</sequence>
<name>A0AAV4Y5B4_CAEEX</name>
<reference evidence="1 2" key="1">
    <citation type="submission" date="2021-06" db="EMBL/GenBank/DDBJ databases">
        <title>Caerostris extrusa draft genome.</title>
        <authorList>
            <person name="Kono N."/>
            <person name="Arakawa K."/>
        </authorList>
    </citation>
    <scope>NUCLEOTIDE SEQUENCE [LARGE SCALE GENOMIC DNA]</scope>
</reference>
<dbReference type="Proteomes" id="UP001054945">
    <property type="component" value="Unassembled WGS sequence"/>
</dbReference>
<accession>A0AAV4Y5B4</accession>
<comment type="caution">
    <text evidence="1">The sequence shown here is derived from an EMBL/GenBank/DDBJ whole genome shotgun (WGS) entry which is preliminary data.</text>
</comment>
<proteinExistence type="predicted"/>
<dbReference type="AlphaFoldDB" id="A0AAV4Y5B4"/>
<organism evidence="1 2">
    <name type="scientific">Caerostris extrusa</name>
    <name type="common">Bark spider</name>
    <name type="synonym">Caerostris bankana</name>
    <dbReference type="NCBI Taxonomy" id="172846"/>
    <lineage>
        <taxon>Eukaryota</taxon>
        <taxon>Metazoa</taxon>
        <taxon>Ecdysozoa</taxon>
        <taxon>Arthropoda</taxon>
        <taxon>Chelicerata</taxon>
        <taxon>Arachnida</taxon>
        <taxon>Araneae</taxon>
        <taxon>Araneomorphae</taxon>
        <taxon>Entelegynae</taxon>
        <taxon>Araneoidea</taxon>
        <taxon>Araneidae</taxon>
        <taxon>Caerostris</taxon>
    </lineage>
</organism>
<gene>
    <name evidence="1" type="ORF">CEXT_684941</name>
</gene>
<evidence type="ECO:0008006" key="3">
    <source>
        <dbReference type="Google" id="ProtNLM"/>
    </source>
</evidence>
<keyword evidence="2" id="KW-1185">Reference proteome</keyword>